<proteinExistence type="inferred from homology"/>
<reference evidence="10" key="1">
    <citation type="submission" date="2020-04" db="EMBL/GenBank/DDBJ databases">
        <authorList>
            <person name="Alioto T."/>
            <person name="Alioto T."/>
            <person name="Gomez Garrido J."/>
        </authorList>
    </citation>
    <scope>NUCLEOTIDE SEQUENCE</scope>
    <source>
        <strain evidence="10">A484AB</strain>
    </source>
</reference>
<dbReference type="Proteomes" id="UP001152795">
    <property type="component" value="Unassembled WGS sequence"/>
</dbReference>
<dbReference type="PANTHER" id="PTHR14052:SF0">
    <property type="entry name" value="ORIGIN RECOGNITION COMPLEX SUBUNIT 2"/>
    <property type="match status" value="1"/>
</dbReference>
<protein>
    <recommendedName>
        <fullName evidence="3 6">Origin recognition complex subunit 2</fullName>
    </recommendedName>
</protein>
<comment type="caution">
    <text evidence="10">The sequence shown here is derived from an EMBL/GenBank/DDBJ whole genome shotgun (WGS) entry which is preliminary data.</text>
</comment>
<evidence type="ECO:0000256" key="6">
    <source>
        <dbReference type="RuleBase" id="RU368084"/>
    </source>
</evidence>
<keyword evidence="5 6" id="KW-0539">Nucleus</keyword>
<feature type="compositionally biased region" description="Acidic residues" evidence="7">
    <location>
        <begin position="28"/>
        <end position="43"/>
    </location>
</feature>
<evidence type="ECO:0000256" key="7">
    <source>
        <dbReference type="SAM" id="MobiDB-lite"/>
    </source>
</evidence>
<evidence type="ECO:0000259" key="9">
    <source>
        <dbReference type="Pfam" id="PF24882"/>
    </source>
</evidence>
<feature type="non-terminal residue" evidence="10">
    <location>
        <position position="1"/>
    </location>
</feature>
<comment type="function">
    <text evidence="6">Component of the origin recognition complex (ORC) that binds origins of replication. DNA-binding is ATP-dependent. ORC is required to assemble the pre-replication complex necessary to initiate DNA replication.</text>
</comment>
<comment type="subunit">
    <text evidence="6">Component of the origin recognition complex (ORC).</text>
</comment>
<evidence type="ECO:0000256" key="4">
    <source>
        <dbReference type="ARBA" id="ARBA00022705"/>
    </source>
</evidence>
<evidence type="ECO:0000313" key="10">
    <source>
        <dbReference type="EMBL" id="CAB4005846.1"/>
    </source>
</evidence>
<dbReference type="InterPro" id="IPR007220">
    <property type="entry name" value="ORC2"/>
</dbReference>
<comment type="subcellular location">
    <subcellularLocation>
        <location evidence="1 6">Nucleus</location>
    </subcellularLocation>
</comment>
<sequence length="404" mass="46539">SEARHVKTPQQGNKQNQRKLVSKGSSDESSDSTSDSEDEDEDEDKTKDIARAMNKMNDVNNNMEDMLDEYFLAHDEKDCLTSDRTLSSLSTPRMDQETLSAVLQSRVRDHQVERCKLYEEYRTYFPKWAFQLRNGFNLLLHGLGSKRSVIDQFRTTMLSKFVQLVVNGFFPSITIKNILNTITNDILGHDGTFKNMIEQCNFIKNYYQGNEREELYLTIHNIDGTMLRANTTQTILSLLAQCRSIYLIASIDHIHAPLIWDQSQMGRFNWLWYDVTTFEPYTEETSYENSLLVQQSGSLALSSLIHVFRSLTANAKGVFLLIGNYQLEHSKEGNYAGMSFHDCYTKCREAFLVNSDATLRAQLTEFRDHKLIRSKKGTDGVEYLLIPLDDSILKQFIEDQESNT</sequence>
<dbReference type="Pfam" id="PF04084">
    <property type="entry name" value="RecA-like_ORC2"/>
    <property type="match status" value="1"/>
</dbReference>
<evidence type="ECO:0000256" key="5">
    <source>
        <dbReference type="ARBA" id="ARBA00023242"/>
    </source>
</evidence>
<evidence type="ECO:0000313" key="11">
    <source>
        <dbReference type="Proteomes" id="UP001152795"/>
    </source>
</evidence>
<evidence type="ECO:0000256" key="2">
    <source>
        <dbReference type="ARBA" id="ARBA00007421"/>
    </source>
</evidence>
<comment type="similarity">
    <text evidence="2 6">Belongs to the ORC2 family.</text>
</comment>
<feature type="region of interest" description="Disordered" evidence="7">
    <location>
        <begin position="1"/>
        <end position="45"/>
    </location>
</feature>
<keyword evidence="11" id="KW-1185">Reference proteome</keyword>
<dbReference type="EMBL" id="CACRXK020005331">
    <property type="protein sequence ID" value="CAB4005846.1"/>
    <property type="molecule type" value="Genomic_DNA"/>
</dbReference>
<name>A0A6S7HLZ1_PARCT</name>
<dbReference type="PANTHER" id="PTHR14052">
    <property type="entry name" value="ORIGIN RECOGNITION COMPLEX SUBUNIT 2"/>
    <property type="match status" value="1"/>
</dbReference>
<dbReference type="Pfam" id="PF24882">
    <property type="entry name" value="WHD_ORC2"/>
    <property type="match status" value="1"/>
</dbReference>
<dbReference type="InterPro" id="IPR056772">
    <property type="entry name" value="RecA-like_ORC2"/>
</dbReference>
<feature type="domain" description="Origin recognition complex subunit 2 RecA-like" evidence="8">
    <location>
        <begin position="115"/>
        <end position="275"/>
    </location>
</feature>
<dbReference type="InterPro" id="IPR056773">
    <property type="entry name" value="WHD_ORC2"/>
</dbReference>
<dbReference type="GO" id="GO:0003688">
    <property type="term" value="F:DNA replication origin binding"/>
    <property type="evidence" value="ECO:0007669"/>
    <property type="project" value="UniProtKB-UniRule"/>
</dbReference>
<feature type="domain" description="Origin recognition complex subunit 2 winged-helix" evidence="9">
    <location>
        <begin position="331"/>
        <end position="390"/>
    </location>
</feature>
<evidence type="ECO:0000256" key="1">
    <source>
        <dbReference type="ARBA" id="ARBA00004123"/>
    </source>
</evidence>
<evidence type="ECO:0000259" key="8">
    <source>
        <dbReference type="Pfam" id="PF04084"/>
    </source>
</evidence>
<evidence type="ECO:0000256" key="3">
    <source>
        <dbReference type="ARBA" id="ARBA00019080"/>
    </source>
</evidence>
<dbReference type="OrthoDB" id="20198at2759"/>
<keyword evidence="4 6" id="KW-0235">DNA replication</keyword>
<accession>A0A6S7HLZ1</accession>
<dbReference type="GO" id="GO:0005664">
    <property type="term" value="C:nuclear origin of replication recognition complex"/>
    <property type="evidence" value="ECO:0007669"/>
    <property type="project" value="UniProtKB-UniRule"/>
</dbReference>
<dbReference type="GO" id="GO:0006260">
    <property type="term" value="P:DNA replication"/>
    <property type="evidence" value="ECO:0007669"/>
    <property type="project" value="UniProtKB-UniRule"/>
</dbReference>
<gene>
    <name evidence="10" type="ORF">PACLA_8A071817</name>
</gene>
<organism evidence="10 11">
    <name type="scientific">Paramuricea clavata</name>
    <name type="common">Red gorgonian</name>
    <name type="synonym">Violescent sea-whip</name>
    <dbReference type="NCBI Taxonomy" id="317549"/>
    <lineage>
        <taxon>Eukaryota</taxon>
        <taxon>Metazoa</taxon>
        <taxon>Cnidaria</taxon>
        <taxon>Anthozoa</taxon>
        <taxon>Octocorallia</taxon>
        <taxon>Malacalcyonacea</taxon>
        <taxon>Plexauridae</taxon>
        <taxon>Paramuricea</taxon>
    </lineage>
</organism>
<dbReference type="AlphaFoldDB" id="A0A6S7HLZ1"/>